<comment type="subcellular location">
    <subcellularLocation>
        <location evidence="1">Cell inner membrane</location>
        <topology evidence="1">Multi-pass membrane protein</topology>
    </subcellularLocation>
</comment>
<evidence type="ECO:0000256" key="3">
    <source>
        <dbReference type="ARBA" id="ARBA00022500"/>
    </source>
</evidence>
<evidence type="ECO:0000256" key="1">
    <source>
        <dbReference type="ARBA" id="ARBA00004429"/>
    </source>
</evidence>
<dbReference type="InterPro" id="IPR033479">
    <property type="entry name" value="dCache_1"/>
</dbReference>
<evidence type="ECO:0000256" key="2">
    <source>
        <dbReference type="ARBA" id="ARBA00022475"/>
    </source>
</evidence>
<dbReference type="CDD" id="cd12914">
    <property type="entry name" value="PDC1_DGC_like"/>
    <property type="match status" value="1"/>
</dbReference>
<keyword evidence="4" id="KW-0997">Cell inner membrane</keyword>
<evidence type="ECO:0000256" key="12">
    <source>
        <dbReference type="SAM" id="Phobius"/>
    </source>
</evidence>
<dbReference type="OrthoDB" id="5428110at2"/>
<keyword evidence="7 12" id="KW-0472">Membrane</keyword>
<dbReference type="AlphaFoldDB" id="A0A5K7YF06"/>
<feature type="transmembrane region" description="Helical" evidence="12">
    <location>
        <begin position="299"/>
        <end position="317"/>
    </location>
</feature>
<name>A0A5K7YF06_9BACT</name>
<dbReference type="PROSITE" id="PS50111">
    <property type="entry name" value="CHEMOTAXIS_TRANSDUC_2"/>
    <property type="match status" value="1"/>
</dbReference>
<keyword evidence="8 10" id="KW-0807">Transducer</keyword>
<evidence type="ECO:0000259" key="14">
    <source>
        <dbReference type="PROSITE" id="PS50192"/>
    </source>
</evidence>
<keyword evidence="3" id="KW-0145">Chemotaxis</keyword>
<evidence type="ECO:0000256" key="4">
    <source>
        <dbReference type="ARBA" id="ARBA00022519"/>
    </source>
</evidence>
<feature type="domain" description="Methyl-accepting transducer" evidence="13">
    <location>
        <begin position="448"/>
        <end position="684"/>
    </location>
</feature>
<dbReference type="SUPFAM" id="SSF58104">
    <property type="entry name" value="Methyl-accepting chemotaxis protein (MCP) signaling domain"/>
    <property type="match status" value="1"/>
</dbReference>
<dbReference type="RefSeq" id="WP_155315884.1">
    <property type="nucleotide sequence ID" value="NZ_AP021874.1"/>
</dbReference>
<dbReference type="PROSITE" id="PS50192">
    <property type="entry name" value="T_SNARE"/>
    <property type="match status" value="1"/>
</dbReference>
<feature type="domain" description="T-SNARE coiled-coil homology" evidence="14">
    <location>
        <begin position="607"/>
        <end position="669"/>
    </location>
</feature>
<keyword evidence="16" id="KW-1185">Reference proteome</keyword>
<dbReference type="Pfam" id="PF00672">
    <property type="entry name" value="HAMP"/>
    <property type="match status" value="1"/>
</dbReference>
<dbReference type="GO" id="GO:0005886">
    <property type="term" value="C:plasma membrane"/>
    <property type="evidence" value="ECO:0007669"/>
    <property type="project" value="UniProtKB-SubCell"/>
</dbReference>
<evidence type="ECO:0000256" key="11">
    <source>
        <dbReference type="SAM" id="MobiDB-lite"/>
    </source>
</evidence>
<dbReference type="SMART" id="SM00283">
    <property type="entry name" value="MA"/>
    <property type="match status" value="1"/>
</dbReference>
<comment type="similarity">
    <text evidence="9">Belongs to the methyl-accepting chemotaxis (MCP) protein family.</text>
</comment>
<evidence type="ECO:0000259" key="13">
    <source>
        <dbReference type="PROSITE" id="PS50111"/>
    </source>
</evidence>
<dbReference type="EMBL" id="AP021874">
    <property type="protein sequence ID" value="BBO67648.1"/>
    <property type="molecule type" value="Genomic_DNA"/>
</dbReference>
<dbReference type="PANTHER" id="PTHR32089:SF112">
    <property type="entry name" value="LYSOZYME-LIKE PROTEIN-RELATED"/>
    <property type="match status" value="1"/>
</dbReference>
<protein>
    <recommendedName>
        <fullName evidence="17">Methyl-accepting chemotaxis protein</fullName>
    </recommendedName>
</protein>
<sequence length="720" mass="75859">MQLTSIKNKMVIGGVMAVLIPLSIVGTIGVKKSSDALNRAATSNAQTMAVTIAGMVADELAGQASTIRAISGVPLWASLLNDAGNAAMQRQGMAAIQSIAARLGSEAYQGIFLADNRGMMLMGSTADGKTRPFAKVDVSDRAYFKQVQATGRAVIGKAVKSKIDGLPVNVLAAPILDPGNGKVLGMMGLIFRLGFLSEDLSEARIGDTGYPFIIDGTGLLVAHPKDEYVMDLNLSGQPGMERFIRRMINRETGVDDYVFKGVAKICGFAPVGNTDWSVGATQNRDEFLAASASIRNTNLALGAFSVGVTLLAFFFFARSLVKPINSTVESLKDIATGEGDLTQRLPMNRVNCSRAMGCGNDDCPEYGRHASCWDTVGSNATQVHCPKIISGEYASCHECKVLNMAIKNETDEMKVWFNTFIGQIHHIVSDVSENAKQVASSSSALSAISRDMSTGASETSQRAQTVSAASEEMSTNLNSVAAAMEQSSTNTNMVATAAEEMTATINEIAGNAEKARKISSDAADKSKGASEKMSALDRLTQAIGKVTETITEISEQTNLLALNATIEAARAGEAGKGFAVVANEIKELARQTAGATHDIKKQIEDVQCTTGSTVSDIDEITDVIASVNEIVTTIATAVDQQSAATGEIAANIAQASRGIQEVNENVSQSSSASGEIARNIAEVNHSADEMASSSDQVKISADELQKMSSALNTIVGRFKI</sequence>
<dbReference type="InterPro" id="IPR004089">
    <property type="entry name" value="MCPsignal_dom"/>
</dbReference>
<dbReference type="CDD" id="cd12912">
    <property type="entry name" value="PDC2_MCP_like"/>
    <property type="match status" value="1"/>
</dbReference>
<accession>A0A5K7YF06</accession>
<feature type="transmembrane region" description="Helical" evidence="12">
    <location>
        <begin position="12"/>
        <end position="30"/>
    </location>
</feature>
<dbReference type="Pfam" id="PF02743">
    <property type="entry name" value="dCache_1"/>
    <property type="match status" value="1"/>
</dbReference>
<evidence type="ECO:0000256" key="7">
    <source>
        <dbReference type="ARBA" id="ARBA00023136"/>
    </source>
</evidence>
<evidence type="ECO:0000313" key="16">
    <source>
        <dbReference type="Proteomes" id="UP000427906"/>
    </source>
</evidence>
<dbReference type="CDD" id="cd11386">
    <property type="entry name" value="MCP_signal"/>
    <property type="match status" value="1"/>
</dbReference>
<dbReference type="InterPro" id="IPR003660">
    <property type="entry name" value="HAMP_dom"/>
</dbReference>
<evidence type="ECO:0000256" key="5">
    <source>
        <dbReference type="ARBA" id="ARBA00022692"/>
    </source>
</evidence>
<dbReference type="Gene3D" id="6.10.340.10">
    <property type="match status" value="1"/>
</dbReference>
<gene>
    <name evidence="15" type="ORF">DSCA_15780</name>
</gene>
<dbReference type="KEGG" id="dalk:DSCA_15780"/>
<evidence type="ECO:0000256" key="10">
    <source>
        <dbReference type="PROSITE-ProRule" id="PRU00284"/>
    </source>
</evidence>
<reference evidence="15 16" key="1">
    <citation type="submission" date="2019-11" db="EMBL/GenBank/DDBJ databases">
        <title>Comparative genomics of hydrocarbon-degrading Desulfosarcina strains.</title>
        <authorList>
            <person name="Watanabe M."/>
            <person name="Kojima H."/>
            <person name="Fukui M."/>
        </authorList>
    </citation>
    <scope>NUCLEOTIDE SEQUENCE [LARGE SCALE GENOMIC DNA]</scope>
    <source>
        <strain evidence="15 16">PL12</strain>
    </source>
</reference>
<dbReference type="Proteomes" id="UP000427906">
    <property type="component" value="Chromosome"/>
</dbReference>
<evidence type="ECO:0000256" key="6">
    <source>
        <dbReference type="ARBA" id="ARBA00022989"/>
    </source>
</evidence>
<dbReference type="PANTHER" id="PTHR32089">
    <property type="entry name" value="METHYL-ACCEPTING CHEMOTAXIS PROTEIN MCPB"/>
    <property type="match status" value="1"/>
</dbReference>
<dbReference type="GO" id="GO:0006935">
    <property type="term" value="P:chemotaxis"/>
    <property type="evidence" value="ECO:0007669"/>
    <property type="project" value="UniProtKB-KW"/>
</dbReference>
<dbReference type="Gene3D" id="3.30.450.20">
    <property type="entry name" value="PAS domain"/>
    <property type="match status" value="1"/>
</dbReference>
<dbReference type="GO" id="GO:0007165">
    <property type="term" value="P:signal transduction"/>
    <property type="evidence" value="ECO:0007669"/>
    <property type="project" value="UniProtKB-KW"/>
</dbReference>
<evidence type="ECO:0000256" key="8">
    <source>
        <dbReference type="ARBA" id="ARBA00023224"/>
    </source>
</evidence>
<keyword evidence="2" id="KW-1003">Cell membrane</keyword>
<keyword evidence="5 12" id="KW-0812">Transmembrane</keyword>
<evidence type="ECO:0008006" key="17">
    <source>
        <dbReference type="Google" id="ProtNLM"/>
    </source>
</evidence>
<organism evidence="15 16">
    <name type="scientific">Desulfosarcina alkanivorans</name>
    <dbReference type="NCBI Taxonomy" id="571177"/>
    <lineage>
        <taxon>Bacteria</taxon>
        <taxon>Pseudomonadati</taxon>
        <taxon>Thermodesulfobacteriota</taxon>
        <taxon>Desulfobacteria</taxon>
        <taxon>Desulfobacterales</taxon>
        <taxon>Desulfosarcinaceae</taxon>
        <taxon>Desulfosarcina</taxon>
    </lineage>
</organism>
<feature type="compositionally biased region" description="Polar residues" evidence="11">
    <location>
        <begin position="451"/>
        <end position="472"/>
    </location>
</feature>
<dbReference type="Gene3D" id="1.10.287.950">
    <property type="entry name" value="Methyl-accepting chemotaxis protein"/>
    <property type="match status" value="1"/>
</dbReference>
<proteinExistence type="inferred from homology"/>
<dbReference type="Pfam" id="PF00015">
    <property type="entry name" value="MCPsignal"/>
    <property type="match status" value="1"/>
</dbReference>
<keyword evidence="6 12" id="KW-1133">Transmembrane helix</keyword>
<evidence type="ECO:0000256" key="9">
    <source>
        <dbReference type="ARBA" id="ARBA00029447"/>
    </source>
</evidence>
<evidence type="ECO:0000313" key="15">
    <source>
        <dbReference type="EMBL" id="BBO67648.1"/>
    </source>
</evidence>
<feature type="region of interest" description="Disordered" evidence="11">
    <location>
        <begin position="450"/>
        <end position="472"/>
    </location>
</feature>
<dbReference type="InterPro" id="IPR000727">
    <property type="entry name" value="T_SNARE_dom"/>
</dbReference>